<dbReference type="CDD" id="cd06261">
    <property type="entry name" value="TM_PBP2"/>
    <property type="match status" value="1"/>
</dbReference>
<dbReference type="SUPFAM" id="SSF161098">
    <property type="entry name" value="MetI-like"/>
    <property type="match status" value="1"/>
</dbReference>
<comment type="similarity">
    <text evidence="8">Belongs to the binding-protein-dependent transport system permease family.</text>
</comment>
<sequence>MKKNGPMALVFHALFLLFLAAPLIVIVLVSFTAKGYLAMPFDGASLRWYRALLGVPEFATALRTSLGLGFTSASLALVLAVPAALALTRWSFPGRAMVHGMLMSPLLMPHIVLGVAFLRFFTDLGVNGSFAALVVAHAVIVMPYALRLCMTSAGDVDPSLEQAAMSLGASVATVFRRITLRLLVPGLASGWLLAFIHSFDELTTSVFIASPTMTPLPVRLYLRIEDSIDPTVAAVSTLLIGGALVLILVIDRLIGLERLFVGSR</sequence>
<dbReference type="GO" id="GO:0005886">
    <property type="term" value="C:plasma membrane"/>
    <property type="evidence" value="ECO:0007669"/>
    <property type="project" value="UniProtKB-SubCell"/>
</dbReference>
<reference evidence="10" key="1">
    <citation type="submission" date="2016-01" db="EMBL/GenBank/DDBJ databases">
        <authorList>
            <person name="Peeters C."/>
        </authorList>
    </citation>
    <scope>NUCLEOTIDE SEQUENCE [LARGE SCALE GENOMIC DNA]</scope>
    <source>
        <strain evidence="10">LMG 29326</strain>
    </source>
</reference>
<evidence type="ECO:0000256" key="8">
    <source>
        <dbReference type="RuleBase" id="RU363032"/>
    </source>
</evidence>
<organism evidence="10 11">
    <name type="scientific">Caballeronia ptereochthonis</name>
    <dbReference type="NCBI Taxonomy" id="1777144"/>
    <lineage>
        <taxon>Bacteria</taxon>
        <taxon>Pseudomonadati</taxon>
        <taxon>Pseudomonadota</taxon>
        <taxon>Betaproteobacteria</taxon>
        <taxon>Burkholderiales</taxon>
        <taxon>Burkholderiaceae</taxon>
        <taxon>Caballeronia</taxon>
    </lineage>
</organism>
<feature type="transmembrane region" description="Helical" evidence="8">
    <location>
        <begin position="100"/>
        <end position="122"/>
    </location>
</feature>
<evidence type="ECO:0000313" key="10">
    <source>
        <dbReference type="EMBL" id="SAK39844.1"/>
    </source>
</evidence>
<evidence type="ECO:0000259" key="9">
    <source>
        <dbReference type="PROSITE" id="PS50928"/>
    </source>
</evidence>
<dbReference type="PANTHER" id="PTHR43357">
    <property type="entry name" value="INNER MEMBRANE ABC TRANSPORTER PERMEASE PROTEIN YDCV"/>
    <property type="match status" value="1"/>
</dbReference>
<evidence type="ECO:0000313" key="11">
    <source>
        <dbReference type="Proteomes" id="UP000054978"/>
    </source>
</evidence>
<keyword evidence="4" id="KW-0997">Cell inner membrane</keyword>
<feature type="transmembrane region" description="Helical" evidence="8">
    <location>
        <begin position="7"/>
        <end position="31"/>
    </location>
</feature>
<evidence type="ECO:0000256" key="6">
    <source>
        <dbReference type="ARBA" id="ARBA00022989"/>
    </source>
</evidence>
<evidence type="ECO:0000256" key="1">
    <source>
        <dbReference type="ARBA" id="ARBA00004429"/>
    </source>
</evidence>
<feature type="transmembrane region" description="Helical" evidence="8">
    <location>
        <begin position="66"/>
        <end position="88"/>
    </location>
</feature>
<evidence type="ECO:0000256" key="2">
    <source>
        <dbReference type="ARBA" id="ARBA00022448"/>
    </source>
</evidence>
<evidence type="ECO:0000256" key="3">
    <source>
        <dbReference type="ARBA" id="ARBA00022475"/>
    </source>
</evidence>
<feature type="domain" description="ABC transmembrane type-1" evidence="9">
    <location>
        <begin position="62"/>
        <end position="250"/>
    </location>
</feature>
<dbReference type="GO" id="GO:0055085">
    <property type="term" value="P:transmembrane transport"/>
    <property type="evidence" value="ECO:0007669"/>
    <property type="project" value="InterPro"/>
</dbReference>
<dbReference type="Gene3D" id="1.10.3720.10">
    <property type="entry name" value="MetI-like"/>
    <property type="match status" value="1"/>
</dbReference>
<evidence type="ECO:0000256" key="4">
    <source>
        <dbReference type="ARBA" id="ARBA00022519"/>
    </source>
</evidence>
<dbReference type="InterPro" id="IPR000515">
    <property type="entry name" value="MetI-like"/>
</dbReference>
<dbReference type="InterPro" id="IPR035906">
    <property type="entry name" value="MetI-like_sf"/>
</dbReference>
<gene>
    <name evidence="10" type="ORF">AWB83_00122</name>
</gene>
<dbReference type="AlphaFoldDB" id="A0A157Z2W2"/>
<dbReference type="RefSeq" id="WP_087042317.1">
    <property type="nucleotide sequence ID" value="NZ_FCOB02000001.1"/>
</dbReference>
<keyword evidence="11" id="KW-1185">Reference proteome</keyword>
<comment type="caution">
    <text evidence="10">The sequence shown here is derived from an EMBL/GenBank/DDBJ whole genome shotgun (WGS) entry which is preliminary data.</text>
</comment>
<feature type="transmembrane region" description="Helical" evidence="8">
    <location>
        <begin position="231"/>
        <end position="250"/>
    </location>
</feature>
<dbReference type="OrthoDB" id="9178195at2"/>
<dbReference type="Pfam" id="PF00528">
    <property type="entry name" value="BPD_transp_1"/>
    <property type="match status" value="1"/>
</dbReference>
<keyword evidence="2 8" id="KW-0813">Transport</keyword>
<accession>A0A157Z2W2</accession>
<dbReference type="EMBL" id="FCOB02000001">
    <property type="protein sequence ID" value="SAK39844.1"/>
    <property type="molecule type" value="Genomic_DNA"/>
</dbReference>
<dbReference type="STRING" id="1777144.AWB83_00122"/>
<protein>
    <submittedName>
        <fullName evidence="10">Binding-protein-dependent transport systems inner membrane component</fullName>
    </submittedName>
</protein>
<comment type="subcellular location">
    <subcellularLocation>
        <location evidence="1">Cell inner membrane</location>
        <topology evidence="1">Multi-pass membrane protein</topology>
    </subcellularLocation>
    <subcellularLocation>
        <location evidence="8">Cell membrane</location>
        <topology evidence="8">Multi-pass membrane protein</topology>
    </subcellularLocation>
</comment>
<proteinExistence type="inferred from homology"/>
<keyword evidence="5 8" id="KW-0812">Transmembrane</keyword>
<dbReference type="PANTHER" id="PTHR43357:SF4">
    <property type="entry name" value="INNER MEMBRANE ABC TRANSPORTER PERMEASE PROTEIN YDCV"/>
    <property type="match status" value="1"/>
</dbReference>
<keyword evidence="6 8" id="KW-1133">Transmembrane helix</keyword>
<evidence type="ECO:0000256" key="5">
    <source>
        <dbReference type="ARBA" id="ARBA00022692"/>
    </source>
</evidence>
<name>A0A157Z2W2_9BURK</name>
<feature type="transmembrane region" description="Helical" evidence="8">
    <location>
        <begin position="128"/>
        <end position="146"/>
    </location>
</feature>
<keyword evidence="7 8" id="KW-0472">Membrane</keyword>
<dbReference type="PROSITE" id="PS50928">
    <property type="entry name" value="ABC_TM1"/>
    <property type="match status" value="1"/>
</dbReference>
<keyword evidence="3" id="KW-1003">Cell membrane</keyword>
<evidence type="ECO:0000256" key="7">
    <source>
        <dbReference type="ARBA" id="ARBA00023136"/>
    </source>
</evidence>
<dbReference type="Proteomes" id="UP000054978">
    <property type="component" value="Unassembled WGS sequence"/>
</dbReference>